<organism evidence="2">
    <name type="scientific">marine sediment metagenome</name>
    <dbReference type="NCBI Taxonomy" id="412755"/>
    <lineage>
        <taxon>unclassified sequences</taxon>
        <taxon>metagenomes</taxon>
        <taxon>ecological metagenomes</taxon>
    </lineage>
</organism>
<evidence type="ECO:0000259" key="1">
    <source>
        <dbReference type="Pfam" id="PF01408"/>
    </source>
</evidence>
<protein>
    <recommendedName>
        <fullName evidence="1">Gfo/Idh/MocA-like oxidoreductase N-terminal domain-containing protein</fullName>
    </recommendedName>
</protein>
<gene>
    <name evidence="2" type="ORF">S01H1_38485</name>
</gene>
<dbReference type="InterPro" id="IPR036291">
    <property type="entry name" value="NAD(P)-bd_dom_sf"/>
</dbReference>
<dbReference type="GO" id="GO:0000166">
    <property type="term" value="F:nucleotide binding"/>
    <property type="evidence" value="ECO:0007669"/>
    <property type="project" value="InterPro"/>
</dbReference>
<feature type="domain" description="Gfo/Idh/MocA-like oxidoreductase N-terminal" evidence="1">
    <location>
        <begin position="5"/>
        <end position="50"/>
    </location>
</feature>
<dbReference type="EMBL" id="BARS01024230">
    <property type="protein sequence ID" value="GAG05460.1"/>
    <property type="molecule type" value="Genomic_DNA"/>
</dbReference>
<dbReference type="AlphaFoldDB" id="X0UIQ4"/>
<evidence type="ECO:0000313" key="2">
    <source>
        <dbReference type="EMBL" id="GAG05460.1"/>
    </source>
</evidence>
<proteinExistence type="predicted"/>
<dbReference type="Pfam" id="PF01408">
    <property type="entry name" value="GFO_IDH_MocA"/>
    <property type="match status" value="1"/>
</dbReference>
<sequence>MKKYKFALIGCGRISYKHINAINKIENAKLAAVCDIKEERAKKKGEENNIS</sequence>
<accession>X0UIQ4</accession>
<dbReference type="Gene3D" id="3.40.50.720">
    <property type="entry name" value="NAD(P)-binding Rossmann-like Domain"/>
    <property type="match status" value="1"/>
</dbReference>
<comment type="caution">
    <text evidence="2">The sequence shown here is derived from an EMBL/GenBank/DDBJ whole genome shotgun (WGS) entry which is preliminary data.</text>
</comment>
<dbReference type="InterPro" id="IPR000683">
    <property type="entry name" value="Gfo/Idh/MocA-like_OxRdtase_N"/>
</dbReference>
<reference evidence="2" key="1">
    <citation type="journal article" date="2014" name="Front. Microbiol.">
        <title>High frequency of phylogenetically diverse reductive dehalogenase-homologous genes in deep subseafloor sedimentary metagenomes.</title>
        <authorList>
            <person name="Kawai M."/>
            <person name="Futagami T."/>
            <person name="Toyoda A."/>
            <person name="Takaki Y."/>
            <person name="Nishi S."/>
            <person name="Hori S."/>
            <person name="Arai W."/>
            <person name="Tsubouchi T."/>
            <person name="Morono Y."/>
            <person name="Uchiyama I."/>
            <person name="Ito T."/>
            <person name="Fujiyama A."/>
            <person name="Inagaki F."/>
            <person name="Takami H."/>
        </authorList>
    </citation>
    <scope>NUCLEOTIDE SEQUENCE</scope>
    <source>
        <strain evidence="2">Expedition CK06-06</strain>
    </source>
</reference>
<name>X0UIQ4_9ZZZZ</name>
<dbReference type="SUPFAM" id="SSF51735">
    <property type="entry name" value="NAD(P)-binding Rossmann-fold domains"/>
    <property type="match status" value="1"/>
</dbReference>